<evidence type="ECO:0000256" key="1">
    <source>
        <dbReference type="ARBA" id="ARBA00004571"/>
    </source>
</evidence>
<evidence type="ECO:0000256" key="8">
    <source>
        <dbReference type="PROSITE-ProRule" id="PRU01360"/>
    </source>
</evidence>
<dbReference type="PROSITE" id="PS52016">
    <property type="entry name" value="TONB_DEPENDENT_REC_3"/>
    <property type="match status" value="1"/>
</dbReference>
<evidence type="ECO:0000313" key="14">
    <source>
        <dbReference type="Proteomes" id="UP000310760"/>
    </source>
</evidence>
<evidence type="ECO:0000259" key="11">
    <source>
        <dbReference type="Pfam" id="PF00593"/>
    </source>
</evidence>
<evidence type="ECO:0000256" key="4">
    <source>
        <dbReference type="ARBA" id="ARBA00022692"/>
    </source>
</evidence>
<keyword evidence="4 8" id="KW-0812">Transmembrane</keyword>
<dbReference type="Gene3D" id="2.60.40.1120">
    <property type="entry name" value="Carboxypeptidase-like, regulatory domain"/>
    <property type="match status" value="1"/>
</dbReference>
<dbReference type="SUPFAM" id="SSF56935">
    <property type="entry name" value="Porins"/>
    <property type="match status" value="1"/>
</dbReference>
<dbReference type="InterPro" id="IPR023996">
    <property type="entry name" value="TonB-dep_OMP_SusC/RagA"/>
</dbReference>
<feature type="signal peptide" evidence="10">
    <location>
        <begin position="1"/>
        <end position="30"/>
    </location>
</feature>
<dbReference type="InterPro" id="IPR000531">
    <property type="entry name" value="Beta-barrel_TonB"/>
</dbReference>
<proteinExistence type="inferred from homology"/>
<evidence type="ECO:0000256" key="7">
    <source>
        <dbReference type="ARBA" id="ARBA00023237"/>
    </source>
</evidence>
<dbReference type="SUPFAM" id="SSF49464">
    <property type="entry name" value="Carboxypeptidase regulatory domain-like"/>
    <property type="match status" value="1"/>
</dbReference>
<dbReference type="Gene3D" id="2.40.170.20">
    <property type="entry name" value="TonB-dependent receptor, beta-barrel domain"/>
    <property type="match status" value="1"/>
</dbReference>
<evidence type="ECO:0000256" key="5">
    <source>
        <dbReference type="ARBA" id="ARBA00023077"/>
    </source>
</evidence>
<dbReference type="InterPro" id="IPR023997">
    <property type="entry name" value="TonB-dep_OMP_SusC/RagA_CS"/>
</dbReference>
<dbReference type="Pfam" id="PF13715">
    <property type="entry name" value="CarbopepD_reg_2"/>
    <property type="match status" value="1"/>
</dbReference>
<feature type="domain" description="TonB-dependent receptor-like beta-barrel" evidence="11">
    <location>
        <begin position="465"/>
        <end position="1034"/>
    </location>
</feature>
<evidence type="ECO:0000256" key="6">
    <source>
        <dbReference type="ARBA" id="ARBA00023136"/>
    </source>
</evidence>
<dbReference type="AlphaFoldDB" id="A0A4S2FJQ7"/>
<organism evidence="13 14">
    <name type="scientific">Phocaeicola sartorii</name>
    <dbReference type="NCBI Taxonomy" id="671267"/>
    <lineage>
        <taxon>Bacteria</taxon>
        <taxon>Pseudomonadati</taxon>
        <taxon>Bacteroidota</taxon>
        <taxon>Bacteroidia</taxon>
        <taxon>Bacteroidales</taxon>
        <taxon>Bacteroidaceae</taxon>
        <taxon>Phocaeicola</taxon>
    </lineage>
</organism>
<protein>
    <submittedName>
        <fullName evidence="13">TonB-dependent receptor</fullName>
    </submittedName>
</protein>
<dbReference type="NCBIfam" id="TIGR04057">
    <property type="entry name" value="SusC_RagA_signa"/>
    <property type="match status" value="1"/>
</dbReference>
<dbReference type="FunFam" id="2.60.40.1120:FF:000003">
    <property type="entry name" value="Outer membrane protein Omp121"/>
    <property type="match status" value="1"/>
</dbReference>
<reference evidence="13 14" key="1">
    <citation type="submission" date="2019-04" db="EMBL/GenBank/DDBJ databases">
        <title>Microbes associate with the intestines of laboratory mice.</title>
        <authorList>
            <person name="Navarre W."/>
            <person name="Wong E."/>
            <person name="Huang K."/>
            <person name="Tropini C."/>
            <person name="Ng K."/>
            <person name="Yu B."/>
        </authorList>
    </citation>
    <scope>NUCLEOTIDE SEQUENCE [LARGE SCALE GENOMIC DNA]</scope>
    <source>
        <strain evidence="13 14">NM22_B1</strain>
    </source>
</reference>
<evidence type="ECO:0000259" key="12">
    <source>
        <dbReference type="Pfam" id="PF07715"/>
    </source>
</evidence>
<dbReference type="Gene3D" id="2.170.130.10">
    <property type="entry name" value="TonB-dependent receptor, plug domain"/>
    <property type="match status" value="1"/>
</dbReference>
<gene>
    <name evidence="13" type="ORF">E5339_14050</name>
</gene>
<dbReference type="Pfam" id="PF07715">
    <property type="entry name" value="Plug"/>
    <property type="match status" value="1"/>
</dbReference>
<keyword evidence="5 9" id="KW-0798">TonB box</keyword>
<keyword evidence="3 8" id="KW-1134">Transmembrane beta strand</keyword>
<evidence type="ECO:0000313" key="13">
    <source>
        <dbReference type="EMBL" id="TGY69104.1"/>
    </source>
</evidence>
<feature type="chain" id="PRO_5020546395" evidence="10">
    <location>
        <begin position="31"/>
        <end position="1074"/>
    </location>
</feature>
<dbReference type="InterPro" id="IPR012910">
    <property type="entry name" value="Plug_dom"/>
</dbReference>
<dbReference type="NCBIfam" id="TIGR04056">
    <property type="entry name" value="OMP_RagA_SusC"/>
    <property type="match status" value="1"/>
</dbReference>
<dbReference type="InterPro" id="IPR037066">
    <property type="entry name" value="Plug_dom_sf"/>
</dbReference>
<name>A0A4S2FJQ7_9BACT</name>
<evidence type="ECO:0000256" key="9">
    <source>
        <dbReference type="RuleBase" id="RU003357"/>
    </source>
</evidence>
<keyword evidence="13" id="KW-0675">Receptor</keyword>
<dbReference type="InterPro" id="IPR008969">
    <property type="entry name" value="CarboxyPept-like_regulatory"/>
</dbReference>
<evidence type="ECO:0000256" key="2">
    <source>
        <dbReference type="ARBA" id="ARBA00022448"/>
    </source>
</evidence>
<dbReference type="Proteomes" id="UP000310760">
    <property type="component" value="Unassembled WGS sequence"/>
</dbReference>
<evidence type="ECO:0000256" key="3">
    <source>
        <dbReference type="ARBA" id="ARBA00022452"/>
    </source>
</evidence>
<feature type="domain" description="TonB-dependent receptor plug" evidence="12">
    <location>
        <begin position="125"/>
        <end position="229"/>
    </location>
</feature>
<sequence>MKNDSNRRQAIRYVLSACCLLLFFSIGMFAQSIRVKGNVKDATGEPVIGASVLVKGTTNGTITDFDGNFELNDVSGNAVIEVTFVGYLPQEVKVSSTPLNIILKEDTKTLDEVVVIGYGVQKKSVVTASIAKVGSDELGKTAPVRVDNALKGLVSGVQVTLASGQPGSGSKIRIRGNGTINNSDPLYIVDGMPIEGGIDYLNPSDIESIEVLKDAASGAVYGARAANGVVLVTTKSGKIGKTTVQYDFSYGWQNPWRRRSVLGAADYKMMMTEAAVNKDNDTRFNTGNLTTAEQDAIGAKLSSFGNADTDWLKETFNADAPVQNHQLSVSGATDKLNYFLSLGYYEQEGIVGGNFGRSNYRRMTIRTNTTYTLFDKSGERNWLHGMTVGVNAAYSRIKNTSIETNSLTGSAVGNAMFLTPLMSVYPSSEEDLIKRTANDVAKYGPLVVDGNGRLYNVPASDFNEISNPLAYLSLPGTKNNSDKFVANFFAELKLWDNLKYRASYGTDLSFWGNDGYDYPYFLNTNAHNDKSGAWSEMNRGCRWQLENVLTYDKTIGFHSFAVVLGQSAIKYTGRRLGGSAQDLIDIDGSKASIDFTSGLKTDGKRDVYGGAFDPHTLASYFGRFSYNYAERYMAQFTIRRDGSSNFGPNNKWGTFPSVSLGWNVTNESFMTKRPEWLSAVKLRLSWGKNGNENIGAFRYTANVAMGNNYPFGGGSNQIVNGGSKPTGTPNADLKWEESEQYDAGLDFGFFNNSLTFTVDWFKKKTNGMLKTMSIPSYLGESLPWGNVGDMENSGIEFEAGYKFRSGDWAFNVNANISYLKNKLVRLGNASGFEAYDNVHQIGNVSRAEEGQPYPFFYGYKTAGVFQNQAQIDAYVNSKGEKLQPNAQPGDVIFVDNDGNGVIDSDDQTKIGKGDPDWTYGFNFNASWRGLDFSMLWSGAIGNDIFDATRRVDLRYVNLAEEMLDRWHGENTSNSMPRFTWDGGPNHNNQVSDLYIKNGSYVRLKNIQLGYTLPEVLTKNVFISRFRVYVAAENLLTFTGYKGFEPEISYGTSSGIDRGYYPQARTFTVGCNVTF</sequence>
<keyword evidence="2 8" id="KW-0813">Transport</keyword>
<keyword evidence="10" id="KW-0732">Signal</keyword>
<comment type="caution">
    <text evidence="13">The sequence shown here is derived from an EMBL/GenBank/DDBJ whole genome shotgun (WGS) entry which is preliminary data.</text>
</comment>
<dbReference type="InterPro" id="IPR036942">
    <property type="entry name" value="Beta-barrel_TonB_sf"/>
</dbReference>
<dbReference type="RefSeq" id="WP_135952123.1">
    <property type="nucleotide sequence ID" value="NZ_CAOOJZ010000031.1"/>
</dbReference>
<dbReference type="Pfam" id="PF00593">
    <property type="entry name" value="TonB_dep_Rec_b-barrel"/>
    <property type="match status" value="1"/>
</dbReference>
<accession>A0A4S2FJQ7</accession>
<comment type="similarity">
    <text evidence="8 9">Belongs to the TonB-dependent receptor family.</text>
</comment>
<dbReference type="InterPro" id="IPR039426">
    <property type="entry name" value="TonB-dep_rcpt-like"/>
</dbReference>
<comment type="subcellular location">
    <subcellularLocation>
        <location evidence="1 8">Cell outer membrane</location>
        <topology evidence="1 8">Multi-pass membrane protein</topology>
    </subcellularLocation>
</comment>
<evidence type="ECO:0000256" key="10">
    <source>
        <dbReference type="SAM" id="SignalP"/>
    </source>
</evidence>
<keyword evidence="7 8" id="KW-0998">Cell outer membrane</keyword>
<dbReference type="GO" id="GO:0009279">
    <property type="term" value="C:cell outer membrane"/>
    <property type="evidence" value="ECO:0007669"/>
    <property type="project" value="UniProtKB-SubCell"/>
</dbReference>
<keyword evidence="6 8" id="KW-0472">Membrane</keyword>
<dbReference type="EMBL" id="SRYJ01000032">
    <property type="protein sequence ID" value="TGY69104.1"/>
    <property type="molecule type" value="Genomic_DNA"/>
</dbReference>